<dbReference type="Proteomes" id="UP001497382">
    <property type="component" value="Unassembled WGS sequence"/>
</dbReference>
<gene>
    <name evidence="2" type="ORF">LARSCL_LOCUS2500</name>
</gene>
<evidence type="ECO:0000313" key="2">
    <source>
        <dbReference type="EMBL" id="CAL1265395.1"/>
    </source>
</evidence>
<reference evidence="2 3" key="1">
    <citation type="submission" date="2024-04" db="EMBL/GenBank/DDBJ databases">
        <authorList>
            <person name="Rising A."/>
            <person name="Reimegard J."/>
            <person name="Sonavane S."/>
            <person name="Akerstrom W."/>
            <person name="Nylinder S."/>
            <person name="Hedman E."/>
            <person name="Kallberg Y."/>
        </authorList>
    </citation>
    <scope>NUCLEOTIDE SEQUENCE [LARGE SCALE GENOMIC DNA]</scope>
</reference>
<keyword evidence="1" id="KW-0472">Membrane</keyword>
<comment type="caution">
    <text evidence="2">The sequence shown here is derived from an EMBL/GenBank/DDBJ whole genome shotgun (WGS) entry which is preliminary data.</text>
</comment>
<evidence type="ECO:0000313" key="3">
    <source>
        <dbReference type="Proteomes" id="UP001497382"/>
    </source>
</evidence>
<organism evidence="2 3">
    <name type="scientific">Larinioides sclopetarius</name>
    <dbReference type="NCBI Taxonomy" id="280406"/>
    <lineage>
        <taxon>Eukaryota</taxon>
        <taxon>Metazoa</taxon>
        <taxon>Ecdysozoa</taxon>
        <taxon>Arthropoda</taxon>
        <taxon>Chelicerata</taxon>
        <taxon>Arachnida</taxon>
        <taxon>Araneae</taxon>
        <taxon>Araneomorphae</taxon>
        <taxon>Entelegynae</taxon>
        <taxon>Araneoidea</taxon>
        <taxon>Araneidae</taxon>
        <taxon>Larinioides</taxon>
    </lineage>
</organism>
<evidence type="ECO:0000256" key="1">
    <source>
        <dbReference type="SAM" id="Phobius"/>
    </source>
</evidence>
<accession>A0AAV1Z1U0</accession>
<keyword evidence="1" id="KW-0812">Transmembrane</keyword>
<proteinExistence type="predicted"/>
<name>A0AAV1Z1U0_9ARAC</name>
<protein>
    <submittedName>
        <fullName evidence="2">Uncharacterized protein</fullName>
    </submittedName>
</protein>
<dbReference type="EMBL" id="CAXIEN010000017">
    <property type="protein sequence ID" value="CAL1265395.1"/>
    <property type="molecule type" value="Genomic_DNA"/>
</dbReference>
<dbReference type="AlphaFoldDB" id="A0AAV1Z1U0"/>
<feature type="transmembrane region" description="Helical" evidence="1">
    <location>
        <begin position="20"/>
        <end position="37"/>
    </location>
</feature>
<feature type="transmembrane region" description="Helical" evidence="1">
    <location>
        <begin position="109"/>
        <end position="132"/>
    </location>
</feature>
<keyword evidence="3" id="KW-1185">Reference proteome</keyword>
<keyword evidence="1" id="KW-1133">Transmembrane helix</keyword>
<sequence length="153" mass="16921">MLRLFKTTWEIQVMDCRQFAVWIMASWLCLVSMGLQYPEDLKHSEIVNGSLFSNSTEDATFNETESVTPNEVSGRIIEETTSHLILGKTTKIPEVTAVESEHRAGLVPLAVGGLALLSGLLFLAFVVGLFMYCNRNSGFVYEPASMSDPIVDV</sequence>